<dbReference type="Gene3D" id="3.40.630.30">
    <property type="match status" value="1"/>
</dbReference>
<comment type="caution">
    <text evidence="6">The sequence shown here is derived from an EMBL/GenBank/DDBJ whole genome shotgun (WGS) entry which is preliminary data.</text>
</comment>
<dbReference type="RefSeq" id="WP_298388039.1">
    <property type="nucleotide sequence ID" value="NZ_JBFSHR010000017.1"/>
</dbReference>
<dbReference type="GO" id="GO:0035447">
    <property type="term" value="F:mycothiol synthase activity"/>
    <property type="evidence" value="ECO:0007669"/>
    <property type="project" value="UniProtKB-EC"/>
</dbReference>
<evidence type="ECO:0000256" key="2">
    <source>
        <dbReference type="ARBA" id="ARBA00022737"/>
    </source>
</evidence>
<evidence type="ECO:0000256" key="4">
    <source>
        <dbReference type="NCBIfam" id="TIGR03448"/>
    </source>
</evidence>
<organism evidence="6 7">
    <name type="scientific">Ferrimicrobium acidiphilum</name>
    <dbReference type="NCBI Taxonomy" id="121039"/>
    <lineage>
        <taxon>Bacteria</taxon>
        <taxon>Bacillati</taxon>
        <taxon>Actinomycetota</taxon>
        <taxon>Acidimicrobiia</taxon>
        <taxon>Acidimicrobiales</taxon>
        <taxon>Acidimicrobiaceae</taxon>
        <taxon>Ferrimicrobium</taxon>
    </lineage>
</organism>
<dbReference type="EC" id="2.3.1.189" evidence="4"/>
<dbReference type="Pfam" id="PF00583">
    <property type="entry name" value="Acetyltransf_1"/>
    <property type="match status" value="1"/>
</dbReference>
<dbReference type="CDD" id="cd04301">
    <property type="entry name" value="NAT_SF"/>
    <property type="match status" value="1"/>
</dbReference>
<dbReference type="PANTHER" id="PTHR43617">
    <property type="entry name" value="L-AMINO ACID N-ACETYLTRANSFERASE"/>
    <property type="match status" value="1"/>
</dbReference>
<dbReference type="InterPro" id="IPR050276">
    <property type="entry name" value="MshD_Acetyltransferase"/>
</dbReference>
<gene>
    <name evidence="6" type="primary">mshD</name>
    <name evidence="6" type="ORF">AB6A68_06475</name>
</gene>
<keyword evidence="3 6" id="KW-0012">Acyltransferase</keyword>
<proteinExistence type="predicted"/>
<keyword evidence="7" id="KW-1185">Reference proteome</keyword>
<evidence type="ECO:0000256" key="3">
    <source>
        <dbReference type="ARBA" id="ARBA00023315"/>
    </source>
</evidence>
<evidence type="ECO:0000259" key="5">
    <source>
        <dbReference type="PROSITE" id="PS51186"/>
    </source>
</evidence>
<keyword evidence="1 6" id="KW-0808">Transferase</keyword>
<evidence type="ECO:0000313" key="6">
    <source>
        <dbReference type="EMBL" id="MEX6429484.1"/>
    </source>
</evidence>
<keyword evidence="2" id="KW-0677">Repeat</keyword>
<name>A0ABV3Y1P4_9ACTN</name>
<dbReference type="NCBIfam" id="TIGR03448">
    <property type="entry name" value="mycothiol_MshD"/>
    <property type="match status" value="1"/>
</dbReference>
<reference evidence="6 7" key="1">
    <citation type="submission" date="2024-07" db="EMBL/GenBank/DDBJ databases">
        <title>Draft Genome Sequence of Ferrimicrobium acidiphilum Strain YE2023, Isolated from a Pulp of Bioleach Reactor.</title>
        <authorList>
            <person name="Elkina Y.A."/>
            <person name="Bulaeva A.G."/>
            <person name="Beletsky A.V."/>
            <person name="Mardanov A.V."/>
        </authorList>
    </citation>
    <scope>NUCLEOTIDE SEQUENCE [LARGE SCALE GENOMIC DNA]</scope>
    <source>
        <strain evidence="6 7">YE2023</strain>
    </source>
</reference>
<dbReference type="InterPro" id="IPR017813">
    <property type="entry name" value="Mycothiol_AcTrfase"/>
</dbReference>
<feature type="domain" description="N-acetyltransferase" evidence="5">
    <location>
        <begin position="155"/>
        <end position="309"/>
    </location>
</feature>
<dbReference type="EMBL" id="JBFSHR010000017">
    <property type="protein sequence ID" value="MEX6429484.1"/>
    <property type="molecule type" value="Genomic_DNA"/>
</dbReference>
<sequence>MAHLDVRAIDSDVYLPSIISLAQELEEVEHHRALADHRWIDLTNGNTHSLTSLMALDLDTQVVAGILTRNVTSKGVEFELAVRPSYPYEVVVDTLLGTALADSAIRETPRVSLWIPNPSQERDRLYQSLGFHPDREVLQMRRPLPYEEYRPSPELAIRQFEPGIDEVSWLSVNNRAFEWHPDQGDWDMATLLERESEPWFDPAGFFVVGDHDRIQGFCWTKVHHDAHPKVGEIYVIAVDPDAAGRGLGRALLAEGMHYLGDVRGLPSIMLYVERTNHGAQALYRRFGFTLDHCDRRYVLDPSALARAER</sequence>
<dbReference type="SUPFAM" id="SSF55729">
    <property type="entry name" value="Acyl-CoA N-acyltransferases (Nat)"/>
    <property type="match status" value="1"/>
</dbReference>
<dbReference type="PROSITE" id="PS51186">
    <property type="entry name" value="GNAT"/>
    <property type="match status" value="1"/>
</dbReference>
<dbReference type="Proteomes" id="UP001560267">
    <property type="component" value="Unassembled WGS sequence"/>
</dbReference>
<dbReference type="InterPro" id="IPR000182">
    <property type="entry name" value="GNAT_dom"/>
</dbReference>
<dbReference type="InterPro" id="IPR016181">
    <property type="entry name" value="Acyl_CoA_acyltransferase"/>
</dbReference>
<protein>
    <recommendedName>
        <fullName evidence="4">Mycothiol synthase</fullName>
        <ecNumber evidence="4">2.3.1.189</ecNumber>
    </recommendedName>
</protein>
<evidence type="ECO:0000256" key="1">
    <source>
        <dbReference type="ARBA" id="ARBA00022679"/>
    </source>
</evidence>
<evidence type="ECO:0000313" key="7">
    <source>
        <dbReference type="Proteomes" id="UP001560267"/>
    </source>
</evidence>
<accession>A0ABV3Y1P4</accession>